<evidence type="ECO:0008006" key="2">
    <source>
        <dbReference type="Google" id="ProtNLM"/>
    </source>
</evidence>
<accession>A0A382D9M4</accession>
<organism evidence="1">
    <name type="scientific">marine metagenome</name>
    <dbReference type="NCBI Taxonomy" id="408172"/>
    <lineage>
        <taxon>unclassified sequences</taxon>
        <taxon>metagenomes</taxon>
        <taxon>ecological metagenomes</taxon>
    </lineage>
</organism>
<evidence type="ECO:0000313" key="1">
    <source>
        <dbReference type="EMBL" id="SVB35186.1"/>
    </source>
</evidence>
<name>A0A382D9M4_9ZZZZ</name>
<dbReference type="EMBL" id="UINC01038328">
    <property type="protein sequence ID" value="SVB35186.1"/>
    <property type="molecule type" value="Genomic_DNA"/>
</dbReference>
<dbReference type="AlphaFoldDB" id="A0A382D9M4"/>
<proteinExistence type="predicted"/>
<sequence>MLWAAKESAFKVVKKVDLSAVFHPKAFAVDLIAVNRAHVRYSETDFETVLYHSPKWIHAVTTLESKSANSGSRLHARVLSLESRNGQFDSSMEVRLFARKALGAWLGVSWMDVEVVTKNKVPLAMRRGKHLEVDLSLSHDGNFVSCAWTD</sequence>
<reference evidence="1" key="1">
    <citation type="submission" date="2018-05" db="EMBL/GenBank/DDBJ databases">
        <authorList>
            <person name="Lanie J.A."/>
            <person name="Ng W.-L."/>
            <person name="Kazmierczak K.M."/>
            <person name="Andrzejewski T.M."/>
            <person name="Davidsen T.M."/>
            <person name="Wayne K.J."/>
            <person name="Tettelin H."/>
            <person name="Glass J.I."/>
            <person name="Rusch D."/>
            <person name="Podicherti R."/>
            <person name="Tsui H.-C.T."/>
            <person name="Winkler M.E."/>
        </authorList>
    </citation>
    <scope>NUCLEOTIDE SEQUENCE</scope>
</reference>
<protein>
    <recommendedName>
        <fullName evidence="2">4'-phosphopantetheinyl transferase domain-containing protein</fullName>
    </recommendedName>
</protein>
<gene>
    <name evidence="1" type="ORF">METZ01_LOCUS188040</name>
</gene>